<protein>
    <recommendedName>
        <fullName evidence="3">Sec translocon accessory complex subunit YajC</fullName>
    </recommendedName>
</protein>
<dbReference type="Proteomes" id="UP000252147">
    <property type="component" value="Unassembled WGS sequence"/>
</dbReference>
<dbReference type="Pfam" id="PF02699">
    <property type="entry name" value="YajC"/>
    <property type="match status" value="1"/>
</dbReference>
<evidence type="ECO:0000313" key="13">
    <source>
        <dbReference type="Proteomes" id="UP000252147"/>
    </source>
</evidence>
<evidence type="ECO:0000256" key="1">
    <source>
        <dbReference type="ARBA" id="ARBA00004162"/>
    </source>
</evidence>
<evidence type="ECO:0000256" key="11">
    <source>
        <dbReference type="SAM" id="Phobius"/>
    </source>
</evidence>
<accession>A0A368BL92</accession>
<evidence type="ECO:0000256" key="8">
    <source>
        <dbReference type="ARBA" id="ARBA00022989"/>
    </source>
</evidence>
<dbReference type="NCBIfam" id="TIGR00739">
    <property type="entry name" value="yajC"/>
    <property type="match status" value="1"/>
</dbReference>
<dbReference type="PRINTS" id="PR01853">
    <property type="entry name" value="YAJCTRNLCASE"/>
</dbReference>
<evidence type="ECO:0000256" key="9">
    <source>
        <dbReference type="ARBA" id="ARBA00023010"/>
    </source>
</evidence>
<reference evidence="12 13" key="1">
    <citation type="journal article" date="2018" name="Microbiome">
        <title>Fine metagenomic profile of the Mediterranean stratified and mixed water columns revealed by assembly and recruitment.</title>
        <authorList>
            <person name="Haro-Moreno J.M."/>
            <person name="Lopez-Perez M."/>
            <person name="De La Torre J.R."/>
            <person name="Picazo A."/>
            <person name="Camacho A."/>
            <person name="Rodriguez-Valera F."/>
        </authorList>
    </citation>
    <scope>NUCLEOTIDE SEQUENCE [LARGE SCALE GENOMIC DNA]</scope>
    <source>
        <strain evidence="12">MED-G83</strain>
    </source>
</reference>
<evidence type="ECO:0000256" key="10">
    <source>
        <dbReference type="ARBA" id="ARBA00023136"/>
    </source>
</evidence>
<dbReference type="InterPro" id="IPR003849">
    <property type="entry name" value="Preprotein_translocase_YajC"/>
</dbReference>
<dbReference type="SMART" id="SM01323">
    <property type="entry name" value="YajC"/>
    <property type="match status" value="1"/>
</dbReference>
<comment type="caution">
    <text evidence="12">The sequence shown here is derived from an EMBL/GenBank/DDBJ whole genome shotgun (WGS) entry which is preliminary data.</text>
</comment>
<comment type="subcellular location">
    <subcellularLocation>
        <location evidence="1">Cell membrane</location>
        <topology evidence="1">Single-pass membrane protein</topology>
    </subcellularLocation>
</comment>
<evidence type="ECO:0000256" key="7">
    <source>
        <dbReference type="ARBA" id="ARBA00022927"/>
    </source>
</evidence>
<name>A0A368BL92_9GAMM</name>
<keyword evidence="4" id="KW-0813">Transport</keyword>
<keyword evidence="5" id="KW-1003">Cell membrane</keyword>
<evidence type="ECO:0000256" key="2">
    <source>
        <dbReference type="ARBA" id="ARBA00006742"/>
    </source>
</evidence>
<evidence type="ECO:0000256" key="4">
    <source>
        <dbReference type="ARBA" id="ARBA00022448"/>
    </source>
</evidence>
<evidence type="ECO:0000256" key="3">
    <source>
        <dbReference type="ARBA" id="ARBA00014962"/>
    </source>
</evidence>
<evidence type="ECO:0000313" key="12">
    <source>
        <dbReference type="EMBL" id="RCL38083.1"/>
    </source>
</evidence>
<dbReference type="EMBL" id="QOPD01000005">
    <property type="protein sequence ID" value="RCL38083.1"/>
    <property type="molecule type" value="Genomic_DNA"/>
</dbReference>
<comment type="similarity">
    <text evidence="2">Belongs to the YajC family.</text>
</comment>
<keyword evidence="7" id="KW-0653">Protein transport</keyword>
<dbReference type="GO" id="GO:0015031">
    <property type="term" value="P:protein transport"/>
    <property type="evidence" value="ECO:0007669"/>
    <property type="project" value="UniProtKB-KW"/>
</dbReference>
<dbReference type="PANTHER" id="PTHR33909:SF1">
    <property type="entry name" value="SEC TRANSLOCON ACCESSORY COMPLEX SUBUNIT YAJC"/>
    <property type="match status" value="1"/>
</dbReference>
<keyword evidence="10 11" id="KW-0472">Membrane</keyword>
<proteinExistence type="inferred from homology"/>
<evidence type="ECO:0000256" key="6">
    <source>
        <dbReference type="ARBA" id="ARBA00022692"/>
    </source>
</evidence>
<keyword evidence="6 11" id="KW-0812">Transmembrane</keyword>
<organism evidence="12 13">
    <name type="scientific">SAR86 cluster bacterium</name>
    <dbReference type="NCBI Taxonomy" id="2030880"/>
    <lineage>
        <taxon>Bacteria</taxon>
        <taxon>Pseudomonadati</taxon>
        <taxon>Pseudomonadota</taxon>
        <taxon>Gammaproteobacteria</taxon>
        <taxon>SAR86 cluster</taxon>
    </lineage>
</organism>
<dbReference type="GO" id="GO:0005886">
    <property type="term" value="C:plasma membrane"/>
    <property type="evidence" value="ECO:0007669"/>
    <property type="project" value="UniProtKB-SubCell"/>
</dbReference>
<evidence type="ECO:0000256" key="5">
    <source>
        <dbReference type="ARBA" id="ARBA00022475"/>
    </source>
</evidence>
<keyword evidence="9" id="KW-0811">Translocation</keyword>
<sequence length="100" mass="11491">MNEAAAPTFFPFLMLLFFFLFVYFVTIRPQQKRRKEHEQLVSGLQKGDEVMTSSGLVGKIENVKERYVSVKLNENVTINMQKEFISSQLPKGTISSIESQ</sequence>
<dbReference type="PANTHER" id="PTHR33909">
    <property type="entry name" value="SEC TRANSLOCON ACCESSORY COMPLEX SUBUNIT YAJC"/>
    <property type="match status" value="1"/>
</dbReference>
<keyword evidence="8 11" id="KW-1133">Transmembrane helix</keyword>
<gene>
    <name evidence="12" type="primary">yajC</name>
    <name evidence="12" type="ORF">DBW97_03355</name>
</gene>
<dbReference type="AlphaFoldDB" id="A0A368BL92"/>
<feature type="transmembrane region" description="Helical" evidence="11">
    <location>
        <begin position="6"/>
        <end position="25"/>
    </location>
</feature>